<dbReference type="EMBL" id="CAUEEQ010044037">
    <property type="protein sequence ID" value="CAJ0957681.1"/>
    <property type="molecule type" value="Genomic_DNA"/>
</dbReference>
<feature type="compositionally biased region" description="Acidic residues" evidence="3">
    <location>
        <begin position="416"/>
        <end position="425"/>
    </location>
</feature>
<feature type="domain" description="Kri1-like C-terminal" evidence="4">
    <location>
        <begin position="495"/>
        <end position="572"/>
    </location>
</feature>
<evidence type="ECO:0000256" key="3">
    <source>
        <dbReference type="SAM" id="MobiDB-lite"/>
    </source>
</evidence>
<gene>
    <name evidence="5" type="ORF">RIMI_LOCUS16032496</name>
</gene>
<feature type="region of interest" description="Disordered" evidence="3">
    <location>
        <begin position="699"/>
        <end position="729"/>
    </location>
</feature>
<feature type="compositionally biased region" description="Basic residues" evidence="3">
    <location>
        <begin position="714"/>
        <end position="729"/>
    </location>
</feature>
<evidence type="ECO:0000313" key="5">
    <source>
        <dbReference type="EMBL" id="CAJ0957681.1"/>
    </source>
</evidence>
<feature type="compositionally biased region" description="Basic residues" evidence="3">
    <location>
        <begin position="665"/>
        <end position="674"/>
    </location>
</feature>
<dbReference type="PANTHER" id="PTHR14490">
    <property type="entry name" value="ZINC FINGER, ZZ TYPE"/>
    <property type="match status" value="1"/>
</dbReference>
<dbReference type="Pfam" id="PF05178">
    <property type="entry name" value="Kri1"/>
    <property type="match status" value="1"/>
</dbReference>
<evidence type="ECO:0000256" key="1">
    <source>
        <dbReference type="ARBA" id="ARBA00007473"/>
    </source>
</evidence>
<name>A0ABN9M344_9NEOB</name>
<evidence type="ECO:0000313" key="6">
    <source>
        <dbReference type="Proteomes" id="UP001176940"/>
    </source>
</evidence>
<dbReference type="Proteomes" id="UP001176940">
    <property type="component" value="Unassembled WGS sequence"/>
</dbReference>
<feature type="region of interest" description="Disordered" evidence="3">
    <location>
        <begin position="114"/>
        <end position="187"/>
    </location>
</feature>
<feature type="compositionally biased region" description="Basic and acidic residues" evidence="3">
    <location>
        <begin position="21"/>
        <end position="35"/>
    </location>
</feature>
<dbReference type="InterPro" id="IPR018034">
    <property type="entry name" value="Kri1"/>
</dbReference>
<feature type="compositionally biased region" description="Basic and acidic residues" evidence="3">
    <location>
        <begin position="144"/>
        <end position="157"/>
    </location>
</feature>
<comment type="caution">
    <text evidence="5">The sequence shown here is derived from an EMBL/GenBank/DDBJ whole genome shotgun (WGS) entry which is preliminary data.</text>
</comment>
<feature type="compositionally biased region" description="Acidic residues" evidence="3">
    <location>
        <begin position="119"/>
        <end position="131"/>
    </location>
</feature>
<feature type="region of interest" description="Disordered" evidence="3">
    <location>
        <begin position="577"/>
        <end position="675"/>
    </location>
</feature>
<evidence type="ECO:0000259" key="4">
    <source>
        <dbReference type="Pfam" id="PF12936"/>
    </source>
</evidence>
<dbReference type="PANTHER" id="PTHR14490:SF5">
    <property type="entry name" value="PROTEIN KRI1 HOMOLOG"/>
    <property type="match status" value="1"/>
</dbReference>
<feature type="compositionally biased region" description="Low complexity" evidence="3">
    <location>
        <begin position="36"/>
        <end position="45"/>
    </location>
</feature>
<evidence type="ECO:0000256" key="2">
    <source>
        <dbReference type="ARBA" id="ARBA00017294"/>
    </source>
</evidence>
<accession>A0ABN9M344</accession>
<reference evidence="5" key="1">
    <citation type="submission" date="2023-07" db="EMBL/GenBank/DDBJ databases">
        <authorList>
            <person name="Stuckert A."/>
        </authorList>
    </citation>
    <scope>NUCLEOTIDE SEQUENCE</scope>
</reference>
<feature type="compositionally biased region" description="Basic and acidic residues" evidence="3">
    <location>
        <begin position="313"/>
        <end position="325"/>
    </location>
</feature>
<feature type="region of interest" description="Disordered" evidence="3">
    <location>
        <begin position="237"/>
        <end position="272"/>
    </location>
</feature>
<feature type="compositionally biased region" description="Acidic residues" evidence="3">
    <location>
        <begin position="239"/>
        <end position="254"/>
    </location>
</feature>
<protein>
    <recommendedName>
        <fullName evidence="2">Protein KRI1 homolog</fullName>
    </recommendedName>
</protein>
<feature type="compositionally biased region" description="Basic and acidic residues" evidence="3">
    <location>
        <begin position="260"/>
        <end position="272"/>
    </location>
</feature>
<organism evidence="5 6">
    <name type="scientific">Ranitomeya imitator</name>
    <name type="common">mimic poison frog</name>
    <dbReference type="NCBI Taxonomy" id="111125"/>
    <lineage>
        <taxon>Eukaryota</taxon>
        <taxon>Metazoa</taxon>
        <taxon>Chordata</taxon>
        <taxon>Craniata</taxon>
        <taxon>Vertebrata</taxon>
        <taxon>Euteleostomi</taxon>
        <taxon>Amphibia</taxon>
        <taxon>Batrachia</taxon>
        <taxon>Anura</taxon>
        <taxon>Neobatrachia</taxon>
        <taxon>Hyloidea</taxon>
        <taxon>Dendrobatidae</taxon>
        <taxon>Dendrobatinae</taxon>
        <taxon>Ranitomeya</taxon>
    </lineage>
</organism>
<feature type="region of interest" description="Disordered" evidence="3">
    <location>
        <begin position="412"/>
        <end position="466"/>
    </location>
</feature>
<sequence length="729" mass="85549">MAELKINRKFAERYDRYREKEELQRLKDRYGDRQADGSGSSSSGSDSEDDLAIDPQLDKDFYRTLSLLKKKDPIIYKEDATFYTDADPSAHNQSKTSKEKPMYLKDYERKVILEKEGKYEDDESSGEDDTFMQDQRARSPTYMEEQRQIRESFRQFVEDSDNDEEDEAAATLLTKRSKTKKEQEQEDEEYIAWLRGQKDIENLDDVKEMDHLKEYWSNPTLDEGEKFLRDYILNKEYKDEESEKEEDDDDDEECPPALEEELHISDSEDEETRRFERKYNFRFEEPDSDLIKTFPRTIAQSVRRKDDRRKRKREEIKERKKKEKEKIQEELKQLKNLKRKELQGKLQKLRDLSGDQHFGVTEEDLMDDFDPAKHDEIMQKCFGDDYYGVEESQKPQFEDEDELEEDWNWDKWTGAEEQEADDNIEDISAPHCDDPDFVMDAEYDPQAAPGPSRKERKKMRLEQEKNVKKRKKSKFAEAVSRQKPLFNPAVRGGVYYKLDYEDIVDDLPCRFKYRQVVACDFGLTTEEILGADDSDLNRWCSLRKTCMYPSDKEDISDQSIYGLKGQNAWKKQQILKSLSHSNDDDSESPTTSKSKVGKKRRDRLKTQAEENSQDPESTASEKGKEKLAANTPQSEKGKNKVTLPKQRRDSSVISTTAKSGASGSAKRKKQKRKGGCLLSNRLRLGGREFSGQRLLAYGLNPKKLKYKQLDLERRKQKKKQQQKKSGKPE</sequence>
<comment type="similarity">
    <text evidence="1">Belongs to the KRI1 family.</text>
</comment>
<feature type="compositionally biased region" description="Acidic residues" evidence="3">
    <location>
        <begin position="158"/>
        <end position="168"/>
    </location>
</feature>
<feature type="region of interest" description="Disordered" evidence="3">
    <location>
        <begin position="292"/>
        <end position="325"/>
    </location>
</feature>
<keyword evidence="6" id="KW-1185">Reference proteome</keyword>
<feature type="region of interest" description="Disordered" evidence="3">
    <location>
        <begin position="21"/>
        <end position="52"/>
    </location>
</feature>
<feature type="region of interest" description="Disordered" evidence="3">
    <location>
        <begin position="81"/>
        <end position="101"/>
    </location>
</feature>
<dbReference type="Pfam" id="PF12936">
    <property type="entry name" value="Kri1_C"/>
    <property type="match status" value="1"/>
</dbReference>
<dbReference type="InterPro" id="IPR024626">
    <property type="entry name" value="Kri1-like_C"/>
</dbReference>
<proteinExistence type="inferred from homology"/>